<dbReference type="EMBL" id="CAJVPI010001732">
    <property type="protein sequence ID" value="CAG8624657.1"/>
    <property type="molecule type" value="Genomic_DNA"/>
</dbReference>
<comment type="caution">
    <text evidence="2">The sequence shown here is derived from an EMBL/GenBank/DDBJ whole genome shotgun (WGS) entry which is preliminary data.</text>
</comment>
<dbReference type="Proteomes" id="UP000789739">
    <property type="component" value="Unassembled WGS sequence"/>
</dbReference>
<proteinExistence type="inferred from homology"/>
<dbReference type="InterPro" id="IPR036249">
    <property type="entry name" value="Thioredoxin-like_sf"/>
</dbReference>
<dbReference type="GO" id="GO:0046540">
    <property type="term" value="C:U4/U6 x U5 tri-snRNP complex"/>
    <property type="evidence" value="ECO:0007669"/>
    <property type="project" value="InterPro"/>
</dbReference>
<reference evidence="2" key="1">
    <citation type="submission" date="2021-06" db="EMBL/GenBank/DDBJ databases">
        <authorList>
            <person name="Kallberg Y."/>
            <person name="Tangrot J."/>
            <person name="Rosling A."/>
        </authorList>
    </citation>
    <scope>NUCLEOTIDE SEQUENCE</scope>
    <source>
        <strain evidence="2">BR232B</strain>
    </source>
</reference>
<dbReference type="GO" id="GO:0005682">
    <property type="term" value="C:U5 snRNP"/>
    <property type="evidence" value="ECO:0007669"/>
    <property type="project" value="TreeGrafter"/>
</dbReference>
<dbReference type="PANTHER" id="PTHR12052:SF4">
    <property type="entry name" value="THIOREDOXIN-LIKE PROTEIN 4B"/>
    <property type="match status" value="1"/>
</dbReference>
<evidence type="ECO:0000313" key="3">
    <source>
        <dbReference type="Proteomes" id="UP000789739"/>
    </source>
</evidence>
<gene>
    <name evidence="2" type="ORF">PBRASI_LOCUS8904</name>
</gene>
<dbReference type="InterPro" id="IPR004123">
    <property type="entry name" value="Dim1"/>
</dbReference>
<dbReference type="AlphaFoldDB" id="A0A9N9D3A3"/>
<accession>A0A9N9D3A3</accession>
<evidence type="ECO:0000313" key="2">
    <source>
        <dbReference type="EMBL" id="CAG8624657.1"/>
    </source>
</evidence>
<dbReference type="Pfam" id="PF02966">
    <property type="entry name" value="DIM1"/>
    <property type="match status" value="1"/>
</dbReference>
<dbReference type="OrthoDB" id="147752at2759"/>
<dbReference type="GO" id="GO:0000398">
    <property type="term" value="P:mRNA splicing, via spliceosome"/>
    <property type="evidence" value="ECO:0007669"/>
    <property type="project" value="InterPro"/>
</dbReference>
<dbReference type="Gene3D" id="3.40.30.10">
    <property type="entry name" value="Glutaredoxin"/>
    <property type="match status" value="1"/>
</dbReference>
<protein>
    <submittedName>
        <fullName evidence="2">3883_t:CDS:1</fullName>
    </submittedName>
</protein>
<dbReference type="SUPFAM" id="SSF52833">
    <property type="entry name" value="Thioredoxin-like"/>
    <property type="match status" value="1"/>
</dbReference>
<evidence type="ECO:0000256" key="1">
    <source>
        <dbReference type="ARBA" id="ARBA00008241"/>
    </source>
</evidence>
<dbReference type="PANTHER" id="PTHR12052">
    <property type="entry name" value="THIOREDOXIN-LIKE PROTEN 4A, 4B"/>
    <property type="match status" value="1"/>
</dbReference>
<keyword evidence="3" id="KW-1185">Reference proteome</keyword>
<organism evidence="2 3">
    <name type="scientific">Paraglomus brasilianum</name>
    <dbReference type="NCBI Taxonomy" id="144538"/>
    <lineage>
        <taxon>Eukaryota</taxon>
        <taxon>Fungi</taxon>
        <taxon>Fungi incertae sedis</taxon>
        <taxon>Mucoromycota</taxon>
        <taxon>Glomeromycotina</taxon>
        <taxon>Glomeromycetes</taxon>
        <taxon>Paraglomerales</taxon>
        <taxon>Paraglomeraceae</taxon>
        <taxon>Paraglomus</taxon>
    </lineage>
</organism>
<name>A0A9N9D3A3_9GLOM</name>
<sequence>INFRVVETAINNFLQVDPQGSAKLVRVRTLLPVQFGGKTKAEIDAVIRNTEDLVVALRFGKADDPVCMRLDYILSKASPELARMAVIHTVDISHVPAYVSYFDITLIPATIFFFNAQHIKVDYGTPDHTKFIGTFVNKQDFIDLIEVIYKGAMRGKLVVVSPIDRRRITQYELVYKDI</sequence>
<feature type="non-terminal residue" evidence="2">
    <location>
        <position position="1"/>
    </location>
</feature>
<comment type="similarity">
    <text evidence="1">Belongs to the DIM1 family.</text>
</comment>
<dbReference type="GO" id="GO:0005681">
    <property type="term" value="C:spliceosomal complex"/>
    <property type="evidence" value="ECO:0007669"/>
    <property type="project" value="TreeGrafter"/>
</dbReference>
<dbReference type="SMART" id="SM01410">
    <property type="entry name" value="DIM1"/>
    <property type="match status" value="1"/>
</dbReference>